<dbReference type="GO" id="GO:0097367">
    <property type="term" value="F:carbohydrate derivative binding"/>
    <property type="evidence" value="ECO:0007669"/>
    <property type="project" value="InterPro"/>
</dbReference>
<keyword evidence="2" id="KW-0238">DNA-binding</keyword>
<dbReference type="Pfam" id="PF01418">
    <property type="entry name" value="HTH_6"/>
    <property type="match status" value="1"/>
</dbReference>
<keyword evidence="3" id="KW-0804">Transcription</keyword>
<evidence type="ECO:0000313" key="6">
    <source>
        <dbReference type="EMBL" id="ADW72292.1"/>
    </source>
</evidence>
<dbReference type="KEGG" id="rah:Rahaq_0665"/>
<feature type="domain" description="SIS" evidence="5">
    <location>
        <begin position="122"/>
        <end position="258"/>
    </location>
</feature>
<dbReference type="OrthoDB" id="370421at2"/>
<dbReference type="InterPro" id="IPR000281">
    <property type="entry name" value="HTH_RpiR"/>
</dbReference>
<protein>
    <submittedName>
        <fullName evidence="6">Transcriptional regulator, RpiR family</fullName>
    </submittedName>
</protein>
<dbReference type="HOGENOM" id="CLU_055769_0_0_6"/>
<reference evidence="7" key="1">
    <citation type="submission" date="2011-01" db="EMBL/GenBank/DDBJ databases">
        <title>Complete sequence of chromosome of Rahnella sp. Y9602.</title>
        <authorList>
            <consortium name="US DOE Joint Genome Institute"/>
            <person name="Lucas S."/>
            <person name="Copeland A."/>
            <person name="Lapidus A."/>
            <person name="Cheng J.-F."/>
            <person name="Goodwin L."/>
            <person name="Pitluck S."/>
            <person name="Lu M."/>
            <person name="Detter J.C."/>
            <person name="Han C."/>
            <person name="Tapia R."/>
            <person name="Land M."/>
            <person name="Hauser L."/>
            <person name="Kyrpides N."/>
            <person name="Ivanova N."/>
            <person name="Ovchinnikova G."/>
            <person name="Pagani I."/>
            <person name="Sobecky P.A."/>
            <person name="Martinez R.J."/>
            <person name="Woyke T."/>
        </authorList>
    </citation>
    <scope>NUCLEOTIDE SEQUENCE [LARGE SCALE GENOMIC DNA]</scope>
    <source>
        <strain evidence="7">Y9602</strain>
    </source>
</reference>
<dbReference type="InterPro" id="IPR035472">
    <property type="entry name" value="RpiR-like_SIS"/>
</dbReference>
<dbReference type="GO" id="GO:0003700">
    <property type="term" value="F:DNA-binding transcription factor activity"/>
    <property type="evidence" value="ECO:0007669"/>
    <property type="project" value="InterPro"/>
</dbReference>
<dbReference type="PROSITE" id="PS51464">
    <property type="entry name" value="SIS"/>
    <property type="match status" value="1"/>
</dbReference>
<dbReference type="Pfam" id="PF01380">
    <property type="entry name" value="SIS"/>
    <property type="match status" value="1"/>
</dbReference>
<dbReference type="SUPFAM" id="SSF46689">
    <property type="entry name" value="Homeodomain-like"/>
    <property type="match status" value="1"/>
</dbReference>
<dbReference type="GO" id="GO:1901135">
    <property type="term" value="P:carbohydrate derivative metabolic process"/>
    <property type="evidence" value="ECO:0007669"/>
    <property type="project" value="InterPro"/>
</dbReference>
<evidence type="ECO:0000259" key="4">
    <source>
        <dbReference type="PROSITE" id="PS51071"/>
    </source>
</evidence>
<evidence type="ECO:0000256" key="2">
    <source>
        <dbReference type="ARBA" id="ARBA00023125"/>
    </source>
</evidence>
<gene>
    <name evidence="6" type="ordered locus">Rahaq_0665</name>
</gene>
<dbReference type="AlphaFoldDB" id="A0A0H3FBB6"/>
<dbReference type="Gene3D" id="1.10.10.10">
    <property type="entry name" value="Winged helix-like DNA-binding domain superfamily/Winged helix DNA-binding domain"/>
    <property type="match status" value="1"/>
</dbReference>
<evidence type="ECO:0000256" key="3">
    <source>
        <dbReference type="ARBA" id="ARBA00023163"/>
    </source>
</evidence>
<name>A0A0H3FBB6_RAHSY</name>
<evidence type="ECO:0000313" key="7">
    <source>
        <dbReference type="Proteomes" id="UP000007257"/>
    </source>
</evidence>
<dbReference type="InterPro" id="IPR001347">
    <property type="entry name" value="SIS_dom"/>
</dbReference>
<dbReference type="eggNOG" id="COG1737">
    <property type="taxonomic scope" value="Bacteria"/>
</dbReference>
<dbReference type="EMBL" id="CP002505">
    <property type="protein sequence ID" value="ADW72292.1"/>
    <property type="molecule type" value="Genomic_DNA"/>
</dbReference>
<evidence type="ECO:0000256" key="1">
    <source>
        <dbReference type="ARBA" id="ARBA00023015"/>
    </source>
</evidence>
<accession>A0A0H3FBB6</accession>
<reference evidence="6 7" key="2">
    <citation type="journal article" date="2012" name="J. Bacteriol.">
        <title>Complete Genome Sequence of Rahnella sp. Strain Y9602, a Gammaproteobacterium Isolate from Metal- and Radionuclide-Contaminated Soil.</title>
        <authorList>
            <person name="Martinez R.J."/>
            <person name="Bruce D."/>
            <person name="Detter C."/>
            <person name="Goodwin L.A."/>
            <person name="Han J."/>
            <person name="Han C.S."/>
            <person name="Held B."/>
            <person name="Land M.L."/>
            <person name="Mikhailova N."/>
            <person name="Nolan M."/>
            <person name="Pennacchio L."/>
            <person name="Pitluck S."/>
            <person name="Tapia R."/>
            <person name="Woyke T."/>
            <person name="Sobecky P.A."/>
        </authorList>
    </citation>
    <scope>NUCLEOTIDE SEQUENCE [LARGE SCALE GENOMIC DNA]</scope>
    <source>
        <strain evidence="6 7">Y9602</strain>
    </source>
</reference>
<keyword evidence="1" id="KW-0805">Transcription regulation</keyword>
<dbReference type="InterPro" id="IPR036388">
    <property type="entry name" value="WH-like_DNA-bd_sf"/>
</dbReference>
<evidence type="ECO:0000259" key="5">
    <source>
        <dbReference type="PROSITE" id="PS51464"/>
    </source>
</evidence>
<dbReference type="InterPro" id="IPR046348">
    <property type="entry name" value="SIS_dom_sf"/>
</dbReference>
<dbReference type="SUPFAM" id="SSF53697">
    <property type="entry name" value="SIS domain"/>
    <property type="match status" value="1"/>
</dbReference>
<dbReference type="CDD" id="cd05013">
    <property type="entry name" value="SIS_RpiR"/>
    <property type="match status" value="1"/>
</dbReference>
<feature type="domain" description="HTH rpiR-type" evidence="4">
    <location>
        <begin position="8"/>
        <end position="84"/>
    </location>
</feature>
<dbReference type="Proteomes" id="UP000007257">
    <property type="component" value="Chromosome"/>
</dbReference>
<dbReference type="PANTHER" id="PTHR30514">
    <property type="entry name" value="GLUCOKINASE"/>
    <property type="match status" value="1"/>
</dbReference>
<dbReference type="GO" id="GO:0003677">
    <property type="term" value="F:DNA binding"/>
    <property type="evidence" value="ECO:0007669"/>
    <property type="project" value="UniProtKB-KW"/>
</dbReference>
<dbReference type="PANTHER" id="PTHR30514:SF1">
    <property type="entry name" value="HTH-TYPE TRANSCRIPTIONAL REGULATOR HEXR-RELATED"/>
    <property type="match status" value="1"/>
</dbReference>
<organism evidence="6 7">
    <name type="scientific">Rahnella sp. (strain Y9602)</name>
    <dbReference type="NCBI Taxonomy" id="2703885"/>
    <lineage>
        <taxon>Bacteria</taxon>
        <taxon>Pseudomonadati</taxon>
        <taxon>Pseudomonadota</taxon>
        <taxon>Gammaproteobacteria</taxon>
        <taxon>Enterobacterales</taxon>
        <taxon>Yersiniaceae</taxon>
        <taxon>Rahnella</taxon>
    </lineage>
</organism>
<dbReference type="InterPro" id="IPR047640">
    <property type="entry name" value="RpiR-like"/>
</dbReference>
<dbReference type="PROSITE" id="PS51071">
    <property type="entry name" value="HTH_RPIR"/>
    <property type="match status" value="1"/>
</dbReference>
<dbReference type="InterPro" id="IPR009057">
    <property type="entry name" value="Homeodomain-like_sf"/>
</dbReference>
<proteinExistence type="predicted"/>
<dbReference type="Gene3D" id="3.40.50.10490">
    <property type="entry name" value="Glucose-6-phosphate isomerase like protein, domain 1"/>
    <property type="match status" value="1"/>
</dbReference>
<sequence>MSQTKETGTLLLRMRQGLENYSPTLHKLGSFVLEQPQRVLYLTITELARESDTSEASVTRLCRQLGCKGFTEFKMGLALETRQNPTLPSAGGNDDVQTLIEDSITALRDTGKLLDRQVLADAAFRIHNARSVQVYGVAASAIVADYLGYKLLRLGKASQCFADMHRAAMNAVSLDSQDIVVVISSSGSTKDVLHAAALAKRQGTTVIGISNTLRSPLSSLADILLVAAKPEGPLTAGLLTSKVGGMLLVELLINQLLTHSPDYLQASEHSASATLSLLL</sequence>